<evidence type="ECO:0000313" key="3">
    <source>
        <dbReference type="Proteomes" id="UP000037269"/>
    </source>
</evidence>
<dbReference type="RefSeq" id="WP_043068948.1">
    <property type="nucleotide sequence ID" value="NZ_BJOA01000056.1"/>
</dbReference>
<dbReference type="AlphaFoldDB" id="A0A0D1UT93"/>
<dbReference type="EMBL" id="FNED01000007">
    <property type="protein sequence ID" value="SDI75999.1"/>
    <property type="molecule type" value="Genomic_DNA"/>
</dbReference>
<dbReference type="OrthoDB" id="2679786at2"/>
<accession>A0A0D1UT93</accession>
<dbReference type="GeneID" id="42306043"/>
<name>A0A0D1UT93_ANEMI</name>
<evidence type="ECO:0000313" key="2">
    <source>
        <dbReference type="EMBL" id="SDI75999.1"/>
    </source>
</evidence>
<gene>
    <name evidence="1" type="ORF">AF333_12755</name>
    <name evidence="2" type="ORF">SAMN04487909_107126</name>
</gene>
<dbReference type="EMBL" id="LGUG01000004">
    <property type="protein sequence ID" value="KON96222.1"/>
    <property type="molecule type" value="Genomic_DNA"/>
</dbReference>
<dbReference type="Proteomes" id="UP000037269">
    <property type="component" value="Unassembled WGS sequence"/>
</dbReference>
<sequence length="72" mass="8577">MFKKLREMMSGSPKPEDGWVVVFLDRNDFRLQAMQQRLEERGIRSLIERHSAIYVHESELEEAKQTVAEWVN</sequence>
<reference evidence="2 4" key="2">
    <citation type="submission" date="2016-10" db="EMBL/GenBank/DDBJ databases">
        <authorList>
            <person name="de Groot N.N."/>
        </authorList>
    </citation>
    <scope>NUCLEOTIDE SEQUENCE [LARGE SCALE GENOMIC DNA]</scope>
    <source>
        <strain evidence="2 4">DSM 2895</strain>
    </source>
</reference>
<keyword evidence="3" id="KW-1185">Reference proteome</keyword>
<protein>
    <submittedName>
        <fullName evidence="1">Uncharacterized protein</fullName>
    </submittedName>
</protein>
<evidence type="ECO:0000313" key="1">
    <source>
        <dbReference type="EMBL" id="KON96222.1"/>
    </source>
</evidence>
<dbReference type="Proteomes" id="UP000182836">
    <property type="component" value="Unassembled WGS sequence"/>
</dbReference>
<organism evidence="1 3">
    <name type="scientific">Aneurinibacillus migulanus</name>
    <name type="common">Bacillus migulanus</name>
    <dbReference type="NCBI Taxonomy" id="47500"/>
    <lineage>
        <taxon>Bacteria</taxon>
        <taxon>Bacillati</taxon>
        <taxon>Bacillota</taxon>
        <taxon>Bacilli</taxon>
        <taxon>Bacillales</taxon>
        <taxon>Paenibacillaceae</taxon>
        <taxon>Aneurinibacillus group</taxon>
        <taxon>Aneurinibacillus</taxon>
    </lineage>
</organism>
<proteinExistence type="predicted"/>
<evidence type="ECO:0000313" key="4">
    <source>
        <dbReference type="Proteomes" id="UP000182836"/>
    </source>
</evidence>
<dbReference type="PATRIC" id="fig|47500.12.peg.6822"/>
<reference evidence="1 3" key="1">
    <citation type="submission" date="2015-07" db="EMBL/GenBank/DDBJ databases">
        <title>Fjat-14205 dsm 2895.</title>
        <authorList>
            <person name="Liu B."/>
            <person name="Wang J."/>
            <person name="Zhu Y."/>
            <person name="Liu G."/>
            <person name="Chen Q."/>
            <person name="Chen Z."/>
            <person name="Lan J."/>
            <person name="Che J."/>
            <person name="Ge C."/>
            <person name="Shi H."/>
            <person name="Pan Z."/>
            <person name="Liu X."/>
        </authorList>
    </citation>
    <scope>NUCLEOTIDE SEQUENCE [LARGE SCALE GENOMIC DNA]</scope>
    <source>
        <strain evidence="1 3">DSM 2895</strain>
    </source>
</reference>